<dbReference type="AlphaFoldDB" id="A0A0A1X7M7"/>
<dbReference type="InterPro" id="IPR007931">
    <property type="entry name" value="TsetseEP"/>
</dbReference>
<feature type="domain" description="Protein TsetseEP" evidence="2">
    <location>
        <begin position="53"/>
        <end position="171"/>
    </location>
</feature>
<feature type="chain" id="PRO_5001983231" evidence="1">
    <location>
        <begin position="20"/>
        <end position="204"/>
    </location>
</feature>
<organism evidence="3">
    <name type="scientific">Zeugodacus cucurbitae</name>
    <name type="common">Melon fruit fly</name>
    <name type="synonym">Bactrocera cucurbitae</name>
    <dbReference type="NCBI Taxonomy" id="28588"/>
    <lineage>
        <taxon>Eukaryota</taxon>
        <taxon>Metazoa</taxon>
        <taxon>Ecdysozoa</taxon>
        <taxon>Arthropoda</taxon>
        <taxon>Hexapoda</taxon>
        <taxon>Insecta</taxon>
        <taxon>Pterygota</taxon>
        <taxon>Neoptera</taxon>
        <taxon>Endopterygota</taxon>
        <taxon>Diptera</taxon>
        <taxon>Brachycera</taxon>
        <taxon>Muscomorpha</taxon>
        <taxon>Tephritoidea</taxon>
        <taxon>Tephritidae</taxon>
        <taxon>Zeugodacus</taxon>
        <taxon>Zeugodacus</taxon>
    </lineage>
</organism>
<dbReference type="Pfam" id="PF05267">
    <property type="entry name" value="DUF725"/>
    <property type="match status" value="1"/>
</dbReference>
<evidence type="ECO:0000259" key="2">
    <source>
        <dbReference type="Pfam" id="PF05267"/>
    </source>
</evidence>
<name>A0A0A1X7M7_ZEUCU</name>
<gene>
    <name evidence="3" type="primary">TSEP_6</name>
    <name evidence="3" type="ORF">g.23100</name>
</gene>
<dbReference type="EMBL" id="GBXI01007552">
    <property type="protein sequence ID" value="JAD06740.1"/>
    <property type="molecule type" value="Transcribed_RNA"/>
</dbReference>
<sequence>MQTIIFAILALALIGTTAAVPTFAVAKAQADEDIFYLLDQNIASGGSDNPKITTECFNYYMPILNKISVSFSVQYEQCVSQASQAAANLTATAAQQRTSFVNETTTICGVFTSCNSKSITLDFLSCYATATSTDTNGIYNLADSASNAAISLRGGLQQINDTEEICKNRAQQSMSTQTSKTYKELQACFTNGLPVVTTGTAAGF</sequence>
<keyword evidence="1" id="KW-0732">Signal</keyword>
<dbReference type="OrthoDB" id="7980281at2759"/>
<evidence type="ECO:0000313" key="3">
    <source>
        <dbReference type="EMBL" id="JAD06740.1"/>
    </source>
</evidence>
<protein>
    <submittedName>
        <fullName evidence="3">Protein TsetseEP</fullName>
    </submittedName>
</protein>
<dbReference type="GeneID" id="105211711"/>
<proteinExistence type="predicted"/>
<accession>A0A0A1X7M7</accession>
<evidence type="ECO:0000256" key="1">
    <source>
        <dbReference type="SAM" id="SignalP"/>
    </source>
</evidence>
<feature type="signal peptide" evidence="1">
    <location>
        <begin position="1"/>
        <end position="19"/>
    </location>
</feature>
<reference evidence="3" key="1">
    <citation type="submission" date="2014-11" db="EMBL/GenBank/DDBJ databases">
        <authorList>
            <person name="Geib S."/>
        </authorList>
    </citation>
    <scope>NUCLEOTIDE SEQUENCE</scope>
</reference>
<reference evidence="3" key="2">
    <citation type="journal article" date="2015" name="Gigascience">
        <title>Reconstructing a comprehensive transcriptome assembly of a white-pupal translocated strain of the pest fruit fly Bactrocera cucurbitae.</title>
        <authorList>
            <person name="Sim S.B."/>
            <person name="Calla B."/>
            <person name="Hall B."/>
            <person name="DeRego T."/>
            <person name="Geib S.M."/>
        </authorList>
    </citation>
    <scope>NUCLEOTIDE SEQUENCE</scope>
</reference>